<dbReference type="eggNOG" id="COG1030">
    <property type="taxonomic scope" value="Bacteria"/>
</dbReference>
<keyword evidence="10" id="KW-1185">Reference proteome</keyword>
<feature type="domain" description="NfeD-like C-terminal" evidence="6">
    <location>
        <begin position="380"/>
        <end position="435"/>
    </location>
</feature>
<dbReference type="InterPro" id="IPR052165">
    <property type="entry name" value="Membrane_assoc_protease"/>
</dbReference>
<dbReference type="InterPro" id="IPR012340">
    <property type="entry name" value="NA-bd_OB-fold"/>
</dbReference>
<organism evidence="9 10">
    <name type="scientific">Acetohalobium arabaticum (strain ATCC 49924 / DSM 5501 / Z-7288)</name>
    <dbReference type="NCBI Taxonomy" id="574087"/>
    <lineage>
        <taxon>Bacteria</taxon>
        <taxon>Bacillati</taxon>
        <taxon>Bacillota</taxon>
        <taxon>Clostridia</taxon>
        <taxon>Halanaerobiales</taxon>
        <taxon>Halobacteroidaceae</taxon>
        <taxon>Acetohalobium</taxon>
    </lineage>
</organism>
<dbReference type="SUPFAM" id="SSF52096">
    <property type="entry name" value="ClpP/crotonase"/>
    <property type="match status" value="1"/>
</dbReference>
<reference evidence="9 10" key="1">
    <citation type="journal article" date="2010" name="Stand. Genomic Sci.">
        <title>Complete genome sequence of Acetohalobium arabaticum type strain (Z-7288).</title>
        <authorList>
            <person name="Sikorski J."/>
            <person name="Lapidus A."/>
            <person name="Chertkov O."/>
            <person name="Lucas S."/>
            <person name="Copeland A."/>
            <person name="Glavina Del Rio T."/>
            <person name="Nolan M."/>
            <person name="Tice H."/>
            <person name="Cheng J.F."/>
            <person name="Han C."/>
            <person name="Brambilla E."/>
            <person name="Pitluck S."/>
            <person name="Liolios K."/>
            <person name="Ivanova N."/>
            <person name="Mavromatis K."/>
            <person name="Mikhailova N."/>
            <person name="Pati A."/>
            <person name="Bruce D."/>
            <person name="Detter C."/>
            <person name="Tapia R."/>
            <person name="Goodwin L."/>
            <person name="Chen A."/>
            <person name="Palaniappan K."/>
            <person name="Land M."/>
            <person name="Hauser L."/>
            <person name="Chang Y.J."/>
            <person name="Jeffries C.D."/>
            <person name="Rohde M."/>
            <person name="Goker M."/>
            <person name="Spring S."/>
            <person name="Woyke T."/>
            <person name="Bristow J."/>
            <person name="Eisen J.A."/>
            <person name="Markowitz V."/>
            <person name="Hugenholtz P."/>
            <person name="Kyrpides N.C."/>
            <person name="Klenk H.P."/>
        </authorList>
    </citation>
    <scope>NUCLEOTIDE SEQUENCE [LARGE SCALE GENOMIC DNA]</scope>
    <source>
        <strain evidence="10">ATCC 49924 / DSM 5501 / Z-7288</strain>
    </source>
</reference>
<dbReference type="GO" id="GO:0005886">
    <property type="term" value="C:plasma membrane"/>
    <property type="evidence" value="ECO:0007669"/>
    <property type="project" value="TreeGrafter"/>
</dbReference>
<dbReference type="Pfam" id="PF01957">
    <property type="entry name" value="NfeD"/>
    <property type="match status" value="1"/>
</dbReference>
<evidence type="ECO:0000256" key="4">
    <source>
        <dbReference type="ARBA" id="ARBA00023136"/>
    </source>
</evidence>
<dbReference type="EMBL" id="CP002105">
    <property type="protein sequence ID" value="ADL12153.1"/>
    <property type="molecule type" value="Genomic_DNA"/>
</dbReference>
<dbReference type="AlphaFoldDB" id="D9QV94"/>
<comment type="subcellular location">
    <subcellularLocation>
        <location evidence="1">Membrane</location>
        <topology evidence="1">Multi-pass membrane protein</topology>
    </subcellularLocation>
</comment>
<feature type="transmembrane region" description="Helical" evidence="5">
    <location>
        <begin position="304"/>
        <end position="324"/>
    </location>
</feature>
<dbReference type="InterPro" id="IPR056738">
    <property type="entry name" value="NfeD1b_N"/>
</dbReference>
<evidence type="ECO:0000259" key="8">
    <source>
        <dbReference type="Pfam" id="PF25145"/>
    </source>
</evidence>
<dbReference type="Gene3D" id="2.40.50.140">
    <property type="entry name" value="Nucleic acid-binding proteins"/>
    <property type="match status" value="1"/>
</dbReference>
<evidence type="ECO:0000256" key="1">
    <source>
        <dbReference type="ARBA" id="ARBA00004141"/>
    </source>
</evidence>
<dbReference type="InterPro" id="IPR029045">
    <property type="entry name" value="ClpP/crotonase-like_dom_sf"/>
</dbReference>
<dbReference type="InterPro" id="IPR002810">
    <property type="entry name" value="NfeD-like_C"/>
</dbReference>
<dbReference type="STRING" id="574087.Acear_0611"/>
<evidence type="ECO:0000259" key="7">
    <source>
        <dbReference type="Pfam" id="PF24961"/>
    </source>
</evidence>
<evidence type="ECO:0000256" key="3">
    <source>
        <dbReference type="ARBA" id="ARBA00022989"/>
    </source>
</evidence>
<dbReference type="InterPro" id="IPR056739">
    <property type="entry name" value="NfeD_membrane"/>
</dbReference>
<keyword evidence="2 5" id="KW-0812">Transmembrane</keyword>
<feature type="transmembrane region" description="Helical" evidence="5">
    <location>
        <begin position="330"/>
        <end position="353"/>
    </location>
</feature>
<accession>D9QV94</accession>
<keyword evidence="4 5" id="KW-0472">Membrane</keyword>
<dbReference type="KEGG" id="aar:Acear_0611"/>
<sequence>MVEYLRLNQRWMALILILVIGLLLSFSAVGEAEAKTIYEIPVEGEINLGLARFVERGIAQAENSQAEAILLTVDTFGGLVKAATMIRDDILGTELPVVAYVKNRAWSAGALITIASSDIFMDSGSSIGAAETRPQEEKIISAFRKEFQTTAEKRGRDSGIAAAMVDADIEIEGVVEEGKILTLTANEAEKLDFITGVVNSRREAIAAAGYSQAEIEKITPNLREQLARFVSSPVVSSILLTIGFTALIIEGITLGWGGAGTVGILSLGLYFGGRLMAGSAGLGLIFLFIVGVFLLGLEVLVVPGFGITGIGGLTAVLTSLFFTFESQQTAVYVLSISLLTSVVGLIIAAKYFLESTIWKKIELGTSQTKDEGYSSHQEAKELVGKQGRAVTPLRPAGIAKITGKRRDVVSQGDFIAAGEDIEVVSVRGRRIVVKKI</sequence>
<dbReference type="Gene3D" id="3.90.226.10">
    <property type="entry name" value="2-enoyl-CoA Hydratase, Chain A, domain 1"/>
    <property type="match status" value="1"/>
</dbReference>
<evidence type="ECO:0000313" key="10">
    <source>
        <dbReference type="Proteomes" id="UP000001661"/>
    </source>
</evidence>
<evidence type="ECO:0000313" key="9">
    <source>
        <dbReference type="EMBL" id="ADL12153.1"/>
    </source>
</evidence>
<dbReference type="Pfam" id="PF25145">
    <property type="entry name" value="NfeD1b_N"/>
    <property type="match status" value="1"/>
</dbReference>
<dbReference type="OrthoDB" id="9806253at2"/>
<feature type="domain" description="NfeD1b N-terminal" evidence="8">
    <location>
        <begin position="37"/>
        <end position="217"/>
    </location>
</feature>
<feature type="domain" description="NfeD integral membrane" evidence="7">
    <location>
        <begin position="235"/>
        <end position="349"/>
    </location>
</feature>
<evidence type="ECO:0000256" key="2">
    <source>
        <dbReference type="ARBA" id="ARBA00022692"/>
    </source>
</evidence>
<dbReference type="SUPFAM" id="SSF141322">
    <property type="entry name" value="NfeD domain-like"/>
    <property type="match status" value="1"/>
</dbReference>
<dbReference type="Pfam" id="PF24961">
    <property type="entry name" value="NfeD_membrane"/>
    <property type="match status" value="1"/>
</dbReference>
<dbReference type="PANTHER" id="PTHR33507:SF3">
    <property type="entry name" value="INNER MEMBRANE PROTEIN YBBJ"/>
    <property type="match status" value="1"/>
</dbReference>
<dbReference type="HOGENOM" id="CLU_024619_2_0_9"/>
<dbReference type="PANTHER" id="PTHR33507">
    <property type="entry name" value="INNER MEMBRANE PROTEIN YBBJ"/>
    <property type="match status" value="1"/>
</dbReference>
<name>D9QV94_ACEAZ</name>
<proteinExistence type="predicted"/>
<feature type="transmembrane region" description="Helical" evidence="5">
    <location>
        <begin position="277"/>
        <end position="297"/>
    </location>
</feature>
<dbReference type="Proteomes" id="UP000001661">
    <property type="component" value="Chromosome"/>
</dbReference>
<evidence type="ECO:0000256" key="5">
    <source>
        <dbReference type="SAM" id="Phobius"/>
    </source>
</evidence>
<evidence type="ECO:0000259" key="6">
    <source>
        <dbReference type="Pfam" id="PF01957"/>
    </source>
</evidence>
<keyword evidence="3 5" id="KW-1133">Transmembrane helix</keyword>
<dbReference type="CDD" id="cd07021">
    <property type="entry name" value="Clp_protease_NfeD_like"/>
    <property type="match status" value="1"/>
</dbReference>
<gene>
    <name evidence="9" type="ordered locus">Acear_0611</name>
</gene>
<protein>
    <submittedName>
        <fullName evidence="9">Uncharacterized protein</fullName>
    </submittedName>
</protein>